<feature type="domain" description="Protein kinase" evidence="20">
    <location>
        <begin position="414"/>
        <end position="689"/>
    </location>
</feature>
<comment type="catalytic activity">
    <reaction evidence="17 18">
        <text>L-seryl-[protein] + ATP = O-phospho-L-seryl-[protein] + ADP + H(+)</text>
        <dbReference type="Rhea" id="RHEA:17989"/>
        <dbReference type="Rhea" id="RHEA-COMP:9863"/>
        <dbReference type="Rhea" id="RHEA-COMP:11604"/>
        <dbReference type="ChEBI" id="CHEBI:15378"/>
        <dbReference type="ChEBI" id="CHEBI:29999"/>
        <dbReference type="ChEBI" id="CHEBI:30616"/>
        <dbReference type="ChEBI" id="CHEBI:83421"/>
        <dbReference type="ChEBI" id="CHEBI:456216"/>
        <dbReference type="EC" id="2.7.11.1"/>
    </reaction>
</comment>
<feature type="transmembrane region" description="Helical" evidence="19">
    <location>
        <begin position="340"/>
        <end position="362"/>
    </location>
</feature>
<evidence type="ECO:0000256" key="11">
    <source>
        <dbReference type="ARBA" id="ARBA00022989"/>
    </source>
</evidence>
<dbReference type="Gene3D" id="1.10.510.10">
    <property type="entry name" value="Transferase(Phosphotransferase) domain 1"/>
    <property type="match status" value="1"/>
</dbReference>
<dbReference type="AlphaFoldDB" id="A0A0R0IVG8"/>
<organism evidence="22">
    <name type="scientific">Glycine max</name>
    <name type="common">Soybean</name>
    <name type="synonym">Glycine hispida</name>
    <dbReference type="NCBI Taxonomy" id="3847"/>
    <lineage>
        <taxon>Eukaryota</taxon>
        <taxon>Viridiplantae</taxon>
        <taxon>Streptophyta</taxon>
        <taxon>Embryophyta</taxon>
        <taxon>Tracheophyta</taxon>
        <taxon>Spermatophyta</taxon>
        <taxon>Magnoliopsida</taxon>
        <taxon>eudicotyledons</taxon>
        <taxon>Gunneridae</taxon>
        <taxon>Pentapetalae</taxon>
        <taxon>rosids</taxon>
        <taxon>fabids</taxon>
        <taxon>Fabales</taxon>
        <taxon>Fabaceae</taxon>
        <taxon>Papilionoideae</taxon>
        <taxon>50 kb inversion clade</taxon>
        <taxon>NPAAA clade</taxon>
        <taxon>indigoferoid/millettioid clade</taxon>
        <taxon>Phaseoleae</taxon>
        <taxon>Glycine</taxon>
        <taxon>Glycine subgen. Soja</taxon>
    </lineage>
</organism>
<keyword evidence="2" id="KW-1003">Cell membrane</keyword>
<name>A0A0R0IVG8_SOYBN</name>
<evidence type="ECO:0000256" key="16">
    <source>
        <dbReference type="ARBA" id="ARBA00047899"/>
    </source>
</evidence>
<dbReference type="Proteomes" id="UP000008827">
    <property type="component" value="Chromosome 8"/>
</dbReference>
<dbReference type="SMART" id="SM00220">
    <property type="entry name" value="S_TKc"/>
    <property type="match status" value="1"/>
</dbReference>
<dbReference type="CDD" id="cd14066">
    <property type="entry name" value="STKc_IRAK"/>
    <property type="match status" value="1"/>
</dbReference>
<keyword evidence="12 19" id="KW-0472">Membrane</keyword>
<dbReference type="InterPro" id="IPR008271">
    <property type="entry name" value="Ser/Thr_kinase_AS"/>
</dbReference>
<dbReference type="PANTHER" id="PTHR27002:SF776">
    <property type="entry name" value="CYSTEINE-RICH RLK (RECEPTOR-LIKE KINASE) PROTEIN"/>
    <property type="match status" value="1"/>
</dbReference>
<keyword evidence="13" id="KW-1015">Disulfide bond</keyword>
<evidence type="ECO:0000313" key="23">
    <source>
        <dbReference type="EnsemblPlants" id="KRH43023"/>
    </source>
</evidence>
<evidence type="ECO:0000313" key="22">
    <source>
        <dbReference type="EMBL" id="KRH43023.1"/>
    </source>
</evidence>
<evidence type="ECO:0000256" key="4">
    <source>
        <dbReference type="ARBA" id="ARBA00022679"/>
    </source>
</evidence>
<dbReference type="PANTHER" id="PTHR27002">
    <property type="entry name" value="RECEPTOR-LIKE SERINE/THREONINE-PROTEIN KINASE SD1-8"/>
    <property type="match status" value="1"/>
</dbReference>
<dbReference type="GO" id="GO:0004674">
    <property type="term" value="F:protein serine/threonine kinase activity"/>
    <property type="evidence" value="ECO:0007669"/>
    <property type="project" value="UniProtKB-KW"/>
</dbReference>
<dbReference type="InterPro" id="IPR036426">
    <property type="entry name" value="Bulb-type_lectin_dom_sf"/>
</dbReference>
<keyword evidence="7" id="KW-0430">Lectin</keyword>
<comment type="catalytic activity">
    <reaction evidence="16 18">
        <text>L-threonyl-[protein] + ATP = O-phospho-L-threonyl-[protein] + ADP + H(+)</text>
        <dbReference type="Rhea" id="RHEA:46608"/>
        <dbReference type="Rhea" id="RHEA-COMP:11060"/>
        <dbReference type="Rhea" id="RHEA-COMP:11605"/>
        <dbReference type="ChEBI" id="CHEBI:15378"/>
        <dbReference type="ChEBI" id="CHEBI:30013"/>
        <dbReference type="ChEBI" id="CHEBI:30616"/>
        <dbReference type="ChEBI" id="CHEBI:61977"/>
        <dbReference type="ChEBI" id="CHEBI:456216"/>
        <dbReference type="EC" id="2.7.11.1"/>
    </reaction>
</comment>
<keyword evidence="8 18" id="KW-0547">Nucleotide-binding</keyword>
<evidence type="ECO:0000313" key="24">
    <source>
        <dbReference type="Proteomes" id="UP000008827"/>
    </source>
</evidence>
<dbReference type="InterPro" id="IPR001245">
    <property type="entry name" value="Ser-Thr/Tyr_kinase_cat_dom"/>
</dbReference>
<protein>
    <recommendedName>
        <fullName evidence="18">Receptor-like serine/threonine-protein kinase</fullName>
        <ecNumber evidence="18">2.7.11.1</ecNumber>
    </recommendedName>
</protein>
<dbReference type="PIRSF" id="PIRSF000641">
    <property type="entry name" value="SRK"/>
    <property type="match status" value="1"/>
</dbReference>
<dbReference type="EMBL" id="CM000841">
    <property type="protein sequence ID" value="KRH43023.1"/>
    <property type="molecule type" value="Genomic_DNA"/>
</dbReference>
<dbReference type="PROSITE" id="PS50927">
    <property type="entry name" value="BULB_LECTIN"/>
    <property type="match status" value="1"/>
</dbReference>
<comment type="subcellular location">
    <subcellularLocation>
        <location evidence="1">Cell membrane</location>
        <topology evidence="1">Single-pass type I membrane protein</topology>
    </subcellularLocation>
</comment>
<keyword evidence="15" id="KW-0325">Glycoprotein</keyword>
<dbReference type="EnsemblPlants" id="KRH43023">
    <property type="protein sequence ID" value="KRH43023"/>
    <property type="gene ID" value="GLYMA_08G125800"/>
</dbReference>
<dbReference type="InterPro" id="IPR000719">
    <property type="entry name" value="Prot_kinase_dom"/>
</dbReference>
<dbReference type="InterPro" id="IPR001480">
    <property type="entry name" value="Bulb-type_lectin_dom"/>
</dbReference>
<dbReference type="SUPFAM" id="SSF56112">
    <property type="entry name" value="Protein kinase-like (PK-like)"/>
    <property type="match status" value="1"/>
</dbReference>
<gene>
    <name evidence="23" type="primary">LOC100809767</name>
    <name evidence="22" type="ORF">GLYMA_08G125800</name>
</gene>
<keyword evidence="14" id="KW-0675">Receptor</keyword>
<evidence type="ECO:0000256" key="2">
    <source>
        <dbReference type="ARBA" id="ARBA00022475"/>
    </source>
</evidence>
<evidence type="ECO:0000256" key="5">
    <source>
        <dbReference type="ARBA" id="ARBA00022692"/>
    </source>
</evidence>
<dbReference type="GO" id="GO:0005524">
    <property type="term" value="F:ATP binding"/>
    <property type="evidence" value="ECO:0007669"/>
    <property type="project" value="UniProtKB-KW"/>
</dbReference>
<feature type="domain" description="Bulb-type lectin" evidence="21">
    <location>
        <begin position="1"/>
        <end position="104"/>
    </location>
</feature>
<evidence type="ECO:0000259" key="20">
    <source>
        <dbReference type="PROSITE" id="PS50011"/>
    </source>
</evidence>
<dbReference type="SMART" id="SM00108">
    <property type="entry name" value="B_lectin"/>
    <property type="match status" value="1"/>
</dbReference>
<keyword evidence="3 18" id="KW-0723">Serine/threonine-protein kinase</keyword>
<evidence type="ECO:0000256" key="3">
    <source>
        <dbReference type="ARBA" id="ARBA00022527"/>
    </source>
</evidence>
<evidence type="ECO:0000256" key="12">
    <source>
        <dbReference type="ARBA" id="ARBA00023136"/>
    </source>
</evidence>
<evidence type="ECO:0000256" key="18">
    <source>
        <dbReference type="PIRNR" id="PIRNR000641"/>
    </source>
</evidence>
<keyword evidence="11 19" id="KW-1133">Transmembrane helix</keyword>
<evidence type="ECO:0000256" key="17">
    <source>
        <dbReference type="ARBA" id="ARBA00048679"/>
    </source>
</evidence>
<dbReference type="Gene3D" id="3.30.200.20">
    <property type="entry name" value="Phosphorylase Kinase, domain 1"/>
    <property type="match status" value="1"/>
</dbReference>
<dbReference type="PROSITE" id="PS00108">
    <property type="entry name" value="PROTEIN_KINASE_ST"/>
    <property type="match status" value="1"/>
</dbReference>
<dbReference type="Pfam" id="PF07714">
    <property type="entry name" value="PK_Tyr_Ser-Thr"/>
    <property type="match status" value="1"/>
</dbReference>
<evidence type="ECO:0000256" key="15">
    <source>
        <dbReference type="ARBA" id="ARBA00023180"/>
    </source>
</evidence>
<dbReference type="Gramene" id="KRH43023">
    <property type="protein sequence ID" value="KRH43023"/>
    <property type="gene ID" value="GLYMA_08G125800"/>
</dbReference>
<dbReference type="GO" id="GO:0030246">
    <property type="term" value="F:carbohydrate binding"/>
    <property type="evidence" value="ECO:0007669"/>
    <property type="project" value="UniProtKB-KW"/>
</dbReference>
<keyword evidence="24" id="KW-1185">Reference proteome</keyword>
<dbReference type="PROSITE" id="PS50011">
    <property type="entry name" value="PROTEIN_KINASE_DOM"/>
    <property type="match status" value="1"/>
</dbReference>
<evidence type="ECO:0000256" key="13">
    <source>
        <dbReference type="ARBA" id="ARBA00023157"/>
    </source>
</evidence>
<dbReference type="Gene3D" id="2.90.10.10">
    <property type="entry name" value="Bulb-type lectin domain"/>
    <property type="match status" value="1"/>
</dbReference>
<dbReference type="ExpressionAtlas" id="A0A0R0IVG8">
    <property type="expression patterns" value="baseline"/>
</dbReference>
<comment type="similarity">
    <text evidence="18">Belongs to the protein kinase superfamily. Ser/Thr protein kinase family.</text>
</comment>
<evidence type="ECO:0000256" key="6">
    <source>
        <dbReference type="ARBA" id="ARBA00022729"/>
    </source>
</evidence>
<keyword evidence="10 18" id="KW-0067">ATP-binding</keyword>
<evidence type="ECO:0000256" key="8">
    <source>
        <dbReference type="ARBA" id="ARBA00022741"/>
    </source>
</evidence>
<keyword evidence="5 19" id="KW-0812">Transmembrane</keyword>
<proteinExistence type="inferred from homology"/>
<evidence type="ECO:0000256" key="19">
    <source>
        <dbReference type="SAM" id="Phobius"/>
    </source>
</evidence>
<dbReference type="Pfam" id="PF01453">
    <property type="entry name" value="B_lectin"/>
    <property type="match status" value="1"/>
</dbReference>
<dbReference type="FunFam" id="3.30.200.20:FF:000330">
    <property type="entry name" value="G-type lectin S-receptor-like serine/threonine-protein kinase At4g03230"/>
    <property type="match status" value="1"/>
</dbReference>
<evidence type="ECO:0000256" key="7">
    <source>
        <dbReference type="ARBA" id="ARBA00022734"/>
    </source>
</evidence>
<dbReference type="GO" id="GO:0005886">
    <property type="term" value="C:plasma membrane"/>
    <property type="evidence" value="ECO:0007669"/>
    <property type="project" value="UniProtKB-SubCell"/>
</dbReference>
<keyword evidence="4 18" id="KW-0808">Transferase</keyword>
<evidence type="ECO:0000256" key="14">
    <source>
        <dbReference type="ARBA" id="ARBA00023170"/>
    </source>
</evidence>
<keyword evidence="9 18" id="KW-0418">Kinase</keyword>
<dbReference type="FunFam" id="1.10.510.10:FF:000060">
    <property type="entry name" value="G-type lectin S-receptor-like serine/threonine-protein kinase"/>
    <property type="match status" value="1"/>
</dbReference>
<dbReference type="EC" id="2.7.11.1" evidence="18"/>
<dbReference type="SUPFAM" id="SSF51110">
    <property type="entry name" value="alpha-D-mannose-specific plant lectins"/>
    <property type="match status" value="1"/>
</dbReference>
<evidence type="ECO:0000259" key="21">
    <source>
        <dbReference type="PROSITE" id="PS50927"/>
    </source>
</evidence>
<sequence>MDFSPLNTNPIVNYTHLSISDNRKDDNSAVWVANRNQPVDKHSAVLMLNHSGVLKIESSKDAKPIILFSSPQPLNNNNTEAKLLDTGNFVVQQLHPNGTNTVLWQSFDYPTDTLLPGMKLGVNHKTGHNWSLVSWLAVSDPRIGAFRFEWEPIRRELIIKERGRLSWTSGELRNNNGSIHNTKYTIVSNDDESYFTITTTSSNEQELIMWEVLETGRLIDRNKEAIARADMCYGYNTDGGCQKWEEIPTCRHSGDAFETREVYVSMNMLNNLGNSSYGPSDCRDICWENCACNGYRNYYDGGTGCTFLHWNSTEEANFASGGETFHILVNNTHHKGTKKWIWITVAVVVPFVICAFILFLALKKRKHLFEEKKRNRMETGMLDSAIKDLEDEFKKRQNLKVFKYTSVLSATNDFSPENKLGQGGFGPVYKGILPTGQEAAIKRLSKTSRQGVVEFKNELMLICELQHMNLVQLLGCCIHEEERILIYEYMPNKSLDFYLFDCTRSKLLDWKKRFNIIEGISQGLLYLHKYSRLKVIHRDLKASNILLDENMNPKISDFGLARMFEEQESTTTTSRIIGTYGYMSPEYAMEGIVSVKSDVYSFGVLVLEIISGRRNTSFNDDRPMNLIGHAWELWNQGVPLQLMDPSLNDLFDLNEVTRCIHIGLICVEKYANDRPTMSQIISMLTNESVVVPLPRKPAFYVEREILLRKASSKELCTNSTDEITIT</sequence>
<reference evidence="22 23" key="1">
    <citation type="journal article" date="2010" name="Nature">
        <title>Genome sequence of the palaeopolyploid soybean.</title>
        <authorList>
            <person name="Schmutz J."/>
            <person name="Cannon S.B."/>
            <person name="Schlueter J."/>
            <person name="Ma J."/>
            <person name="Mitros T."/>
            <person name="Nelson W."/>
            <person name="Hyten D.L."/>
            <person name="Song Q."/>
            <person name="Thelen J.J."/>
            <person name="Cheng J."/>
            <person name="Xu D."/>
            <person name="Hellsten U."/>
            <person name="May G.D."/>
            <person name="Yu Y."/>
            <person name="Sakurai T."/>
            <person name="Umezawa T."/>
            <person name="Bhattacharyya M.K."/>
            <person name="Sandhu D."/>
            <person name="Valliyodan B."/>
            <person name="Lindquist E."/>
            <person name="Peto M."/>
            <person name="Grant D."/>
            <person name="Shu S."/>
            <person name="Goodstein D."/>
            <person name="Barry K."/>
            <person name="Futrell-Griggs M."/>
            <person name="Abernathy B."/>
            <person name="Du J."/>
            <person name="Tian Z."/>
            <person name="Zhu L."/>
            <person name="Gill N."/>
            <person name="Joshi T."/>
            <person name="Libault M."/>
            <person name="Sethuraman A."/>
            <person name="Zhang X.-C."/>
            <person name="Shinozaki K."/>
            <person name="Nguyen H.T."/>
            <person name="Wing R.A."/>
            <person name="Cregan P."/>
            <person name="Specht J."/>
            <person name="Grimwood J."/>
            <person name="Rokhsar D."/>
            <person name="Stacey G."/>
            <person name="Shoemaker R.C."/>
            <person name="Jackson S.A."/>
        </authorList>
    </citation>
    <scope>NUCLEOTIDE SEQUENCE</scope>
    <source>
        <strain evidence="23">cv. Williams 82</strain>
        <tissue evidence="22">Callus</tissue>
    </source>
</reference>
<accession>A0A0R0IVG8</accession>
<evidence type="ECO:0000256" key="1">
    <source>
        <dbReference type="ARBA" id="ARBA00004251"/>
    </source>
</evidence>
<evidence type="ECO:0000256" key="10">
    <source>
        <dbReference type="ARBA" id="ARBA00022840"/>
    </source>
</evidence>
<keyword evidence="6" id="KW-0732">Signal</keyword>
<dbReference type="InterPro" id="IPR024171">
    <property type="entry name" value="SRK-like_kinase"/>
</dbReference>
<evidence type="ECO:0000256" key="9">
    <source>
        <dbReference type="ARBA" id="ARBA00022777"/>
    </source>
</evidence>
<reference evidence="22" key="3">
    <citation type="submission" date="2018-07" db="EMBL/GenBank/DDBJ databases">
        <title>WGS assembly of Glycine max.</title>
        <authorList>
            <person name="Schmutz J."/>
            <person name="Cannon S."/>
            <person name="Schlueter J."/>
            <person name="Ma J."/>
            <person name="Mitros T."/>
            <person name="Nelson W."/>
            <person name="Hyten D."/>
            <person name="Song Q."/>
            <person name="Thelen J."/>
            <person name="Cheng J."/>
            <person name="Xu D."/>
            <person name="Hellsten U."/>
            <person name="May G."/>
            <person name="Yu Y."/>
            <person name="Sakurai T."/>
            <person name="Umezawa T."/>
            <person name="Bhattacharyya M."/>
            <person name="Sandhu D."/>
            <person name="Valliyodan B."/>
            <person name="Lindquist E."/>
            <person name="Peto M."/>
            <person name="Grant D."/>
            <person name="Shu S."/>
            <person name="Goodstein D."/>
            <person name="Barry K."/>
            <person name="Futrell-Griggs M."/>
            <person name="Abernathy B."/>
            <person name="Du J."/>
            <person name="Tian Z."/>
            <person name="Zhu L."/>
            <person name="Gill N."/>
            <person name="Joshi T."/>
            <person name="Libault M."/>
            <person name="Sethuraman A."/>
            <person name="Zhang X."/>
            <person name="Shinozaki K."/>
            <person name="Nguyen H."/>
            <person name="Wing R."/>
            <person name="Cregan P."/>
            <person name="Specht J."/>
            <person name="Grimwood J."/>
            <person name="Rokhsar D."/>
            <person name="Stacey G."/>
            <person name="Shoemaker R."/>
            <person name="Jackson S."/>
        </authorList>
    </citation>
    <scope>NUCLEOTIDE SEQUENCE</scope>
    <source>
        <tissue evidence="22">Callus</tissue>
    </source>
</reference>
<reference evidence="23" key="2">
    <citation type="submission" date="2018-02" db="UniProtKB">
        <authorList>
            <consortium name="EnsemblPlants"/>
        </authorList>
    </citation>
    <scope>IDENTIFICATION</scope>
    <source>
        <strain evidence="23">Williams 82</strain>
    </source>
</reference>
<dbReference type="InterPro" id="IPR011009">
    <property type="entry name" value="Kinase-like_dom_sf"/>
</dbReference>